<feature type="signal peptide" evidence="1">
    <location>
        <begin position="1"/>
        <end position="23"/>
    </location>
</feature>
<sequence length="253" mass="29057">MMKKFSVVIFILALILASCSTKEQEKKLTNDELLSKIQQRIKKTESLTLHSENETIAMYDKFTTKFTQTTDSEYDSINESALKIDAKSNHAKYDVKSVIFNLDNGDVTTYPKAKYLNYRARKADNDYFSGVQSQIVNITHLLQDVVKPTIDNVKQQENGLTYQGKSRALLALYQYGFHQSSMNQIEVFNDITDLRVENGSYDITYNAQYEPETLSFKLKVSGKHGNKPVQILMEQTTDYSKLNETNVQMYSEE</sequence>
<accession>B9E7P1</accession>
<keyword evidence="1" id="KW-0732">Signal</keyword>
<evidence type="ECO:0000313" key="3">
    <source>
        <dbReference type="Proteomes" id="UP000001383"/>
    </source>
</evidence>
<protein>
    <recommendedName>
        <fullName evidence="4">Lipoprotein</fullName>
    </recommendedName>
</protein>
<dbReference type="eggNOG" id="ENOG5034745">
    <property type="taxonomic scope" value="Bacteria"/>
</dbReference>
<gene>
    <name evidence="2" type="ordered locus">MCCL_1502</name>
</gene>
<dbReference type="PROSITE" id="PS51257">
    <property type="entry name" value="PROKAR_LIPOPROTEIN"/>
    <property type="match status" value="1"/>
</dbReference>
<dbReference type="STRING" id="458233.MCCL_1502"/>
<evidence type="ECO:0000256" key="1">
    <source>
        <dbReference type="SAM" id="SignalP"/>
    </source>
</evidence>
<evidence type="ECO:0000313" key="2">
    <source>
        <dbReference type="EMBL" id="BAH18209.1"/>
    </source>
</evidence>
<dbReference type="HOGENOM" id="CLU_1097540_0_0_9"/>
<name>B9E7P1_MACCJ</name>
<dbReference type="KEGG" id="mcl:MCCL_1502"/>
<proteinExistence type="predicted"/>
<dbReference type="EMBL" id="AP009484">
    <property type="protein sequence ID" value="BAH18209.1"/>
    <property type="molecule type" value="Genomic_DNA"/>
</dbReference>
<evidence type="ECO:0008006" key="4">
    <source>
        <dbReference type="Google" id="ProtNLM"/>
    </source>
</evidence>
<feature type="chain" id="PRO_5002883128" description="Lipoprotein" evidence="1">
    <location>
        <begin position="24"/>
        <end position="253"/>
    </location>
</feature>
<reference evidence="2 3" key="1">
    <citation type="journal article" date="2009" name="J. Bacteriol.">
        <title>Complete genome sequence of Macrococcus caseolyticus strain JCSCS5402, reflecting the ancestral genome of the human-pathogenic staphylococci.</title>
        <authorList>
            <person name="Baba T."/>
            <person name="Kuwahara-Arai K."/>
            <person name="Uchiyama I."/>
            <person name="Takeuchi F."/>
            <person name="Ito T."/>
            <person name="Hiramatsu K."/>
        </authorList>
    </citation>
    <scope>NUCLEOTIDE SEQUENCE [LARGE SCALE GENOMIC DNA]</scope>
    <source>
        <strain evidence="2 3">JCSC5402</strain>
    </source>
</reference>
<dbReference type="AlphaFoldDB" id="B9E7P1"/>
<organism evidence="2 3">
    <name type="scientific">Macrococcus caseolyticus (strain JCSC5402)</name>
    <name type="common">Macrococcoides caseolyticum</name>
    <dbReference type="NCBI Taxonomy" id="458233"/>
    <lineage>
        <taxon>Bacteria</taxon>
        <taxon>Bacillati</taxon>
        <taxon>Bacillota</taxon>
        <taxon>Bacilli</taxon>
        <taxon>Bacillales</taxon>
        <taxon>Staphylococcaceae</taxon>
        <taxon>Macrococcoides</taxon>
    </lineage>
</organism>
<dbReference type="Proteomes" id="UP000001383">
    <property type="component" value="Chromosome"/>
</dbReference>